<dbReference type="AlphaFoldDB" id="A0AAD5LY62"/>
<keyword evidence="1" id="KW-0472">Membrane</keyword>
<organism evidence="2 3">
    <name type="scientific">Parelaphostrongylus tenuis</name>
    <name type="common">Meningeal worm</name>
    <dbReference type="NCBI Taxonomy" id="148309"/>
    <lineage>
        <taxon>Eukaryota</taxon>
        <taxon>Metazoa</taxon>
        <taxon>Ecdysozoa</taxon>
        <taxon>Nematoda</taxon>
        <taxon>Chromadorea</taxon>
        <taxon>Rhabditida</taxon>
        <taxon>Rhabditina</taxon>
        <taxon>Rhabditomorpha</taxon>
        <taxon>Strongyloidea</taxon>
        <taxon>Metastrongylidae</taxon>
        <taxon>Parelaphostrongylus</taxon>
    </lineage>
</organism>
<name>A0AAD5LY62_PARTN</name>
<gene>
    <name evidence="2" type="ORF">KIN20_002738</name>
</gene>
<evidence type="ECO:0000313" key="2">
    <source>
        <dbReference type="EMBL" id="KAJ1347630.1"/>
    </source>
</evidence>
<reference evidence="2" key="1">
    <citation type="submission" date="2021-06" db="EMBL/GenBank/DDBJ databases">
        <title>Parelaphostrongylus tenuis whole genome reference sequence.</title>
        <authorList>
            <person name="Garwood T.J."/>
            <person name="Larsen P.A."/>
            <person name="Fountain-Jones N.M."/>
            <person name="Garbe J.R."/>
            <person name="Macchietto M.G."/>
            <person name="Kania S.A."/>
            <person name="Gerhold R.W."/>
            <person name="Richards J.E."/>
            <person name="Wolf T.M."/>
        </authorList>
    </citation>
    <scope>NUCLEOTIDE SEQUENCE</scope>
    <source>
        <strain evidence="2">MNPRO001-30</strain>
        <tissue evidence="2">Meninges</tissue>
    </source>
</reference>
<evidence type="ECO:0000256" key="1">
    <source>
        <dbReference type="SAM" id="Phobius"/>
    </source>
</evidence>
<keyword evidence="3" id="KW-1185">Reference proteome</keyword>
<evidence type="ECO:0000313" key="3">
    <source>
        <dbReference type="Proteomes" id="UP001196413"/>
    </source>
</evidence>
<keyword evidence="1" id="KW-0812">Transmembrane</keyword>
<sequence length="98" mass="10632">MNKVDRPIEDVLGPEKTLPGIDDVVSDKYLSSNGSWSTLLLDSTVFIAITIIPFMFVARDKPAACAKTSTEASQHCYLAAESEDKIVPSASVRNESDL</sequence>
<dbReference type="EMBL" id="JAHQIW010000358">
    <property type="protein sequence ID" value="KAJ1347630.1"/>
    <property type="molecule type" value="Genomic_DNA"/>
</dbReference>
<proteinExistence type="predicted"/>
<protein>
    <submittedName>
        <fullName evidence="2">Uncharacterized protein</fullName>
    </submittedName>
</protein>
<comment type="caution">
    <text evidence="2">The sequence shown here is derived from an EMBL/GenBank/DDBJ whole genome shotgun (WGS) entry which is preliminary data.</text>
</comment>
<accession>A0AAD5LY62</accession>
<feature type="transmembrane region" description="Helical" evidence="1">
    <location>
        <begin position="36"/>
        <end position="58"/>
    </location>
</feature>
<keyword evidence="1" id="KW-1133">Transmembrane helix</keyword>
<dbReference type="Proteomes" id="UP001196413">
    <property type="component" value="Unassembled WGS sequence"/>
</dbReference>